<evidence type="ECO:0000313" key="1">
    <source>
        <dbReference type="EMBL" id="VDD23405.1"/>
    </source>
</evidence>
<gene>
    <name evidence="1" type="ORF">BRASC36T46089Z</name>
</gene>
<dbReference type="AlphaFoldDB" id="A0A3P6DMH7"/>
<proteinExistence type="predicted"/>
<name>A0A3P6DMH7_BRACM</name>
<accession>A0A3P6DMH7</accession>
<organism evidence="1">
    <name type="scientific">Brassica campestris</name>
    <name type="common">Field mustard</name>
    <dbReference type="NCBI Taxonomy" id="3711"/>
    <lineage>
        <taxon>Eukaryota</taxon>
        <taxon>Viridiplantae</taxon>
        <taxon>Streptophyta</taxon>
        <taxon>Embryophyta</taxon>
        <taxon>Tracheophyta</taxon>
        <taxon>Spermatophyta</taxon>
        <taxon>Magnoliopsida</taxon>
        <taxon>eudicotyledons</taxon>
        <taxon>Gunneridae</taxon>
        <taxon>Pentapetalae</taxon>
        <taxon>rosids</taxon>
        <taxon>malvids</taxon>
        <taxon>Brassicales</taxon>
        <taxon>Brassicaceae</taxon>
        <taxon>Brassiceae</taxon>
        <taxon>Brassica</taxon>
    </lineage>
</organism>
<sequence length="60" mass="7363">MTIYTLWKERKGRRHQKPWFTAAQLTCSIDKTMRNRITSLKYGRDHKLKGLRRRWFEVAP</sequence>
<reference evidence="1" key="1">
    <citation type="submission" date="2018-11" db="EMBL/GenBank/DDBJ databases">
        <authorList>
            <consortium name="Genoscope - CEA"/>
            <person name="William W."/>
        </authorList>
    </citation>
    <scope>NUCLEOTIDE SEQUENCE</scope>
</reference>
<dbReference type="EMBL" id="LR031586">
    <property type="protein sequence ID" value="VDD23405.1"/>
    <property type="molecule type" value="Genomic_DNA"/>
</dbReference>
<protein>
    <submittedName>
        <fullName evidence="1">Uncharacterized protein</fullName>
    </submittedName>
</protein>